<feature type="compositionally biased region" description="Basic residues" evidence="1">
    <location>
        <begin position="66"/>
        <end position="77"/>
    </location>
</feature>
<proteinExistence type="predicted"/>
<sequence length="222" mass="24352">MNPARDCPLQRDSHHETHLDRRRRSIHPLRAGKSPGEGRSSGPQFLQHPGRTDRAERRCSAGPGFRHSHAGRQRHRAAAGAQAHPAGPAGHHHDGVLRPGQRRVGFSERRFRVPEQTLRPGEGGRPDPARGRREPARTGRRGSPHRRARAAGTGAGDAGRVPCHRPAVALAGHGAHHRRVRHRQGTGGAGTAPPQPARERSFRRHQHRSHSARPAGERTVRP</sequence>
<feature type="compositionally biased region" description="Basic residues" evidence="1">
    <location>
        <begin position="201"/>
        <end position="211"/>
    </location>
</feature>
<feature type="compositionally biased region" description="Basic residues" evidence="1">
    <location>
        <begin position="174"/>
        <end position="184"/>
    </location>
</feature>
<feature type="compositionally biased region" description="Low complexity" evidence="1">
    <location>
        <begin position="78"/>
        <end position="89"/>
    </location>
</feature>
<feature type="compositionally biased region" description="Basic and acidic residues" evidence="1">
    <location>
        <begin position="50"/>
        <end position="59"/>
    </location>
</feature>
<organism evidence="2">
    <name type="scientific">mine drainage metagenome</name>
    <dbReference type="NCBI Taxonomy" id="410659"/>
    <lineage>
        <taxon>unclassified sequences</taxon>
        <taxon>metagenomes</taxon>
        <taxon>ecological metagenomes</taxon>
    </lineage>
</organism>
<name>A0A1J5QPL5_9ZZZZ</name>
<comment type="caution">
    <text evidence="2">The sequence shown here is derived from an EMBL/GenBank/DDBJ whole genome shotgun (WGS) entry which is preliminary data.</text>
</comment>
<protein>
    <submittedName>
        <fullName evidence="2">Uncharacterized protein</fullName>
    </submittedName>
</protein>
<feature type="compositionally biased region" description="Basic residues" evidence="1">
    <location>
        <begin position="138"/>
        <end position="149"/>
    </location>
</feature>
<feature type="compositionally biased region" description="Basic and acidic residues" evidence="1">
    <location>
        <begin position="122"/>
        <end position="137"/>
    </location>
</feature>
<dbReference type="AlphaFoldDB" id="A0A1J5QPL5"/>
<accession>A0A1J5QPL5</accession>
<feature type="region of interest" description="Disordered" evidence="1">
    <location>
        <begin position="1"/>
        <end position="222"/>
    </location>
</feature>
<evidence type="ECO:0000313" key="2">
    <source>
        <dbReference type="EMBL" id="OIQ81876.1"/>
    </source>
</evidence>
<feature type="compositionally biased region" description="Basic and acidic residues" evidence="1">
    <location>
        <begin position="8"/>
        <end position="19"/>
    </location>
</feature>
<gene>
    <name evidence="2" type="ORF">GALL_363430</name>
</gene>
<reference evidence="2" key="1">
    <citation type="submission" date="2016-10" db="EMBL/GenBank/DDBJ databases">
        <title>Sequence of Gallionella enrichment culture.</title>
        <authorList>
            <person name="Poehlein A."/>
            <person name="Muehling M."/>
            <person name="Daniel R."/>
        </authorList>
    </citation>
    <scope>NUCLEOTIDE SEQUENCE</scope>
</reference>
<dbReference type="EMBL" id="MLJW01000869">
    <property type="protein sequence ID" value="OIQ81876.1"/>
    <property type="molecule type" value="Genomic_DNA"/>
</dbReference>
<evidence type="ECO:0000256" key="1">
    <source>
        <dbReference type="SAM" id="MobiDB-lite"/>
    </source>
</evidence>